<evidence type="ECO:0000313" key="5">
    <source>
        <dbReference type="Proteomes" id="UP000550729"/>
    </source>
</evidence>
<dbReference type="InterPro" id="IPR050832">
    <property type="entry name" value="Bact_Acetyltransf"/>
</dbReference>
<dbReference type="RefSeq" id="WP_170194244.1">
    <property type="nucleotide sequence ID" value="NZ_JABBNB010000009.1"/>
</dbReference>
<keyword evidence="1 4" id="KW-0808">Transferase</keyword>
<dbReference type="Proteomes" id="UP000550729">
    <property type="component" value="Unassembled WGS sequence"/>
</dbReference>
<organism evidence="4 5">
    <name type="scientific">Gordonia asplenii</name>
    <dbReference type="NCBI Taxonomy" id="2725283"/>
    <lineage>
        <taxon>Bacteria</taxon>
        <taxon>Bacillati</taxon>
        <taxon>Actinomycetota</taxon>
        <taxon>Actinomycetes</taxon>
        <taxon>Mycobacteriales</taxon>
        <taxon>Gordoniaceae</taxon>
        <taxon>Gordonia</taxon>
    </lineage>
</organism>
<keyword evidence="2" id="KW-0012">Acyltransferase</keyword>
<dbReference type="SUPFAM" id="SSF55729">
    <property type="entry name" value="Acyl-CoA N-acyltransferases (Nat)"/>
    <property type="match status" value="1"/>
</dbReference>
<reference evidence="4 5" key="1">
    <citation type="submission" date="2020-04" db="EMBL/GenBank/DDBJ databases">
        <title>Gordonia sp. nov. TBRC 11910.</title>
        <authorList>
            <person name="Suriyachadkun C."/>
        </authorList>
    </citation>
    <scope>NUCLEOTIDE SEQUENCE [LARGE SCALE GENOMIC DNA]</scope>
    <source>
        <strain evidence="4 5">TBRC 11910</strain>
    </source>
</reference>
<keyword evidence="5" id="KW-1185">Reference proteome</keyword>
<dbReference type="CDD" id="cd04301">
    <property type="entry name" value="NAT_SF"/>
    <property type="match status" value="1"/>
</dbReference>
<accession>A0A848KY15</accession>
<evidence type="ECO:0000256" key="2">
    <source>
        <dbReference type="ARBA" id="ARBA00023315"/>
    </source>
</evidence>
<feature type="domain" description="N-acetyltransferase" evidence="3">
    <location>
        <begin position="5"/>
        <end position="151"/>
    </location>
</feature>
<dbReference type="EMBL" id="JABBNB010000009">
    <property type="protein sequence ID" value="NMO01745.1"/>
    <property type="molecule type" value="Genomic_DNA"/>
</dbReference>
<dbReference type="GO" id="GO:0016747">
    <property type="term" value="F:acyltransferase activity, transferring groups other than amino-acyl groups"/>
    <property type="evidence" value="ECO:0007669"/>
    <property type="project" value="InterPro"/>
</dbReference>
<dbReference type="InterPro" id="IPR000182">
    <property type="entry name" value="GNAT_dom"/>
</dbReference>
<dbReference type="Pfam" id="PF00583">
    <property type="entry name" value="Acetyltransf_1"/>
    <property type="match status" value="1"/>
</dbReference>
<dbReference type="PROSITE" id="PS51186">
    <property type="entry name" value="GNAT"/>
    <property type="match status" value="1"/>
</dbReference>
<dbReference type="InterPro" id="IPR016181">
    <property type="entry name" value="Acyl_CoA_acyltransferase"/>
</dbReference>
<proteinExistence type="predicted"/>
<evidence type="ECO:0000313" key="4">
    <source>
        <dbReference type="EMBL" id="NMO01745.1"/>
    </source>
</evidence>
<dbReference type="AlphaFoldDB" id="A0A848KY15"/>
<name>A0A848KY15_9ACTN</name>
<evidence type="ECO:0000256" key="1">
    <source>
        <dbReference type="ARBA" id="ARBA00022679"/>
    </source>
</evidence>
<protein>
    <submittedName>
        <fullName evidence="4">GNAT family N-acetyltransferase</fullName>
    </submittedName>
</protein>
<comment type="caution">
    <text evidence="4">The sequence shown here is derived from an EMBL/GenBank/DDBJ whole genome shotgun (WGS) entry which is preliminary data.</text>
</comment>
<evidence type="ECO:0000259" key="3">
    <source>
        <dbReference type="PROSITE" id="PS51186"/>
    </source>
</evidence>
<gene>
    <name evidence="4" type="ORF">HH308_11015</name>
</gene>
<sequence>MTAPVVVRPVSPADESDWKRLFTAYREFYKLTPDDAVVERVWSWIVDADQETNALLAETGGVVVGIADYREFARPSTGSVGLWLDDLFTDPTVRGRGIGRTLITELQRIAASRGLSVVRWITAADNATAQRLYDDVAVKTQWVTYDAQPRA</sequence>
<dbReference type="PANTHER" id="PTHR43877">
    <property type="entry name" value="AMINOALKYLPHOSPHONATE N-ACETYLTRANSFERASE-RELATED-RELATED"/>
    <property type="match status" value="1"/>
</dbReference>
<dbReference type="Gene3D" id="3.40.630.30">
    <property type="match status" value="1"/>
</dbReference>